<organism evidence="2">
    <name type="scientific">uncultured soil bacterium</name>
    <dbReference type="NCBI Taxonomy" id="164851"/>
    <lineage>
        <taxon>Bacteria</taxon>
        <taxon>environmental samples</taxon>
    </lineage>
</organism>
<dbReference type="AlphaFoldDB" id="E1V2W5"/>
<reference evidence="2" key="1">
    <citation type="journal article" date="2012" name="Syst. Appl. Microbiol.">
        <title>Quantification of Frankia in soils using SYBR Green based qPCR.</title>
        <authorList>
            <person name="Samant S."/>
            <person name="Sha Q."/>
            <person name="Iyer A."/>
            <person name="Dhabekar P."/>
            <person name="Hahn D."/>
        </authorList>
    </citation>
    <scope>NUCLEOTIDE SEQUENCE</scope>
</reference>
<accession>E1V2W5</accession>
<gene>
    <name evidence="2" type="primary">nifH</name>
</gene>
<feature type="non-terminal residue" evidence="2">
    <location>
        <position position="51"/>
    </location>
</feature>
<protein>
    <submittedName>
        <fullName evidence="2">Dinitrogenase reductase</fullName>
    </submittedName>
</protein>
<proteinExistence type="predicted"/>
<dbReference type="EMBL" id="FN824290">
    <property type="protein sequence ID" value="CBL94613.1"/>
    <property type="molecule type" value="Genomic_DNA"/>
</dbReference>
<evidence type="ECO:0000313" key="2">
    <source>
        <dbReference type="EMBL" id="CBL94613.1"/>
    </source>
</evidence>
<sequence length="51" mass="5433">GPPGHDRRLRPQGRLDSPHPALEGPDLGHPARCREGVRRGPGARRGPGRGP</sequence>
<feature type="non-terminal residue" evidence="2">
    <location>
        <position position="1"/>
    </location>
</feature>
<evidence type="ECO:0000256" key="1">
    <source>
        <dbReference type="SAM" id="MobiDB-lite"/>
    </source>
</evidence>
<name>E1V2W5_9BACT</name>
<feature type="region of interest" description="Disordered" evidence="1">
    <location>
        <begin position="1"/>
        <end position="51"/>
    </location>
</feature>